<evidence type="ECO:0000313" key="2">
    <source>
        <dbReference type="EMBL" id="KAF4312061.1"/>
    </source>
</evidence>
<dbReference type="PANTHER" id="PTHR47843:SF5">
    <property type="entry name" value="BTB_POZ DOMAIN PROTEIN"/>
    <property type="match status" value="1"/>
</dbReference>
<proteinExistence type="predicted"/>
<dbReference type="EMBL" id="WWBZ02000007">
    <property type="protein sequence ID" value="KAF4312061.1"/>
    <property type="molecule type" value="Genomic_DNA"/>
</dbReference>
<evidence type="ECO:0000313" key="3">
    <source>
        <dbReference type="Proteomes" id="UP000572817"/>
    </source>
</evidence>
<dbReference type="Gene3D" id="3.30.710.10">
    <property type="entry name" value="Potassium Channel Kv1.1, Chain A"/>
    <property type="match status" value="1"/>
</dbReference>
<gene>
    <name evidence="2" type="ORF">GTA08_BOTSDO12287</name>
</gene>
<keyword evidence="3" id="KW-1185">Reference proteome</keyword>
<dbReference type="CDD" id="cd18186">
    <property type="entry name" value="BTB_POZ_ZBTB_KLHL-like"/>
    <property type="match status" value="1"/>
</dbReference>
<evidence type="ECO:0000259" key="1">
    <source>
        <dbReference type="PROSITE" id="PS50097"/>
    </source>
</evidence>
<name>A0A8H4J3G2_9PEZI</name>
<dbReference type="Proteomes" id="UP000572817">
    <property type="component" value="Unassembled WGS sequence"/>
</dbReference>
<dbReference type="SUPFAM" id="SSF54695">
    <property type="entry name" value="POZ domain"/>
    <property type="match status" value="1"/>
</dbReference>
<dbReference type="OrthoDB" id="6359816at2759"/>
<protein>
    <submittedName>
        <fullName evidence="2">Btb poz domain protein</fullName>
    </submittedName>
</protein>
<dbReference type="AlphaFoldDB" id="A0A8H4J3G2"/>
<dbReference type="Pfam" id="PF00651">
    <property type="entry name" value="BTB"/>
    <property type="match status" value="1"/>
</dbReference>
<sequence length="192" mass="21333">MATTGALGLHAYLTSGEHSDVTIKFSGREFKAHKIILTAKSGWFRGAFRSGLAEASAETIELHGDDPDALELSIRFLYEEPYPRWTSDDEEKAHLNAMLGHITIYELANKYDIPTLSLAAAQALSSCFDKFSNVVENIAVARALYCSISHDGYGLKERFVKSLTADFRVLKPELQEFAKKNLEFAGHLLSDM</sequence>
<dbReference type="InterPro" id="IPR011333">
    <property type="entry name" value="SKP1/BTB/POZ_sf"/>
</dbReference>
<dbReference type="InterPro" id="IPR000210">
    <property type="entry name" value="BTB/POZ_dom"/>
</dbReference>
<organism evidence="2 3">
    <name type="scientific">Botryosphaeria dothidea</name>
    <dbReference type="NCBI Taxonomy" id="55169"/>
    <lineage>
        <taxon>Eukaryota</taxon>
        <taxon>Fungi</taxon>
        <taxon>Dikarya</taxon>
        <taxon>Ascomycota</taxon>
        <taxon>Pezizomycotina</taxon>
        <taxon>Dothideomycetes</taxon>
        <taxon>Dothideomycetes incertae sedis</taxon>
        <taxon>Botryosphaeriales</taxon>
        <taxon>Botryosphaeriaceae</taxon>
        <taxon>Botryosphaeria</taxon>
    </lineage>
</organism>
<reference evidence="2" key="1">
    <citation type="submission" date="2020-04" db="EMBL/GenBank/DDBJ databases">
        <title>Genome Assembly and Annotation of Botryosphaeria dothidea sdau 11-99, a Latent Pathogen of Apple Fruit Ring Rot in China.</title>
        <authorList>
            <person name="Yu C."/>
            <person name="Diao Y."/>
            <person name="Lu Q."/>
            <person name="Zhao J."/>
            <person name="Cui S."/>
            <person name="Peng C."/>
            <person name="He B."/>
            <person name="Liu H."/>
        </authorList>
    </citation>
    <scope>NUCLEOTIDE SEQUENCE [LARGE SCALE GENOMIC DNA]</scope>
    <source>
        <strain evidence="2">Sdau11-99</strain>
    </source>
</reference>
<comment type="caution">
    <text evidence="2">The sequence shown here is derived from an EMBL/GenBank/DDBJ whole genome shotgun (WGS) entry which is preliminary data.</text>
</comment>
<dbReference type="PROSITE" id="PS50097">
    <property type="entry name" value="BTB"/>
    <property type="match status" value="1"/>
</dbReference>
<feature type="domain" description="BTB" evidence="1">
    <location>
        <begin position="19"/>
        <end position="78"/>
    </location>
</feature>
<dbReference type="SMART" id="SM00225">
    <property type="entry name" value="BTB"/>
    <property type="match status" value="1"/>
</dbReference>
<dbReference type="PANTHER" id="PTHR47843">
    <property type="entry name" value="BTB DOMAIN-CONTAINING PROTEIN-RELATED"/>
    <property type="match status" value="1"/>
</dbReference>
<accession>A0A8H4J3G2</accession>